<dbReference type="Pfam" id="PF00266">
    <property type="entry name" value="Aminotran_5"/>
    <property type="match status" value="1"/>
</dbReference>
<evidence type="ECO:0000313" key="6">
    <source>
        <dbReference type="EMBL" id="REE97552.1"/>
    </source>
</evidence>
<dbReference type="InterPro" id="IPR020578">
    <property type="entry name" value="Aminotrans_V_PyrdxlP_BS"/>
</dbReference>
<reference evidence="6 7" key="1">
    <citation type="submission" date="2018-08" db="EMBL/GenBank/DDBJ databases">
        <title>Sequencing the genomes of 1000 actinobacteria strains.</title>
        <authorList>
            <person name="Klenk H.-P."/>
        </authorList>
    </citation>
    <scope>NUCLEOTIDE SEQUENCE [LARGE SCALE GENOMIC DNA]</scope>
    <source>
        <strain evidence="6 7">DSM 43927</strain>
    </source>
</reference>
<dbReference type="RefSeq" id="WP_116023030.1">
    <property type="nucleotide sequence ID" value="NZ_QTTT01000001.1"/>
</dbReference>
<dbReference type="Proteomes" id="UP000256661">
    <property type="component" value="Unassembled WGS sequence"/>
</dbReference>
<keyword evidence="7" id="KW-1185">Reference proteome</keyword>
<protein>
    <submittedName>
        <fullName evidence="6">Selenocysteine lyase/cysteine desulfurase</fullName>
    </submittedName>
</protein>
<feature type="domain" description="Aminotransferase class V" evidence="5">
    <location>
        <begin position="19"/>
        <end position="380"/>
    </location>
</feature>
<dbReference type="SUPFAM" id="SSF53383">
    <property type="entry name" value="PLP-dependent transferases"/>
    <property type="match status" value="1"/>
</dbReference>
<gene>
    <name evidence="6" type="ORF">DFJ69_3025</name>
</gene>
<dbReference type="InterPro" id="IPR015424">
    <property type="entry name" value="PyrdxlP-dep_Trfase"/>
</dbReference>
<organism evidence="6 7">
    <name type="scientific">Thermomonospora umbrina</name>
    <dbReference type="NCBI Taxonomy" id="111806"/>
    <lineage>
        <taxon>Bacteria</taxon>
        <taxon>Bacillati</taxon>
        <taxon>Actinomycetota</taxon>
        <taxon>Actinomycetes</taxon>
        <taxon>Streptosporangiales</taxon>
        <taxon>Thermomonosporaceae</taxon>
        <taxon>Thermomonospora</taxon>
    </lineage>
</organism>
<dbReference type="EMBL" id="QTTT01000001">
    <property type="protein sequence ID" value="REE97552.1"/>
    <property type="molecule type" value="Genomic_DNA"/>
</dbReference>
<keyword evidence="2" id="KW-0663">Pyridoxal phosphate</keyword>
<evidence type="ECO:0000256" key="1">
    <source>
        <dbReference type="ARBA" id="ARBA00001933"/>
    </source>
</evidence>
<comment type="caution">
    <text evidence="6">The sequence shown here is derived from an EMBL/GenBank/DDBJ whole genome shotgun (WGS) entry which is preliminary data.</text>
</comment>
<dbReference type="Gene3D" id="3.90.1150.10">
    <property type="entry name" value="Aspartate Aminotransferase, domain 1"/>
    <property type="match status" value="1"/>
</dbReference>
<evidence type="ECO:0000256" key="4">
    <source>
        <dbReference type="RuleBase" id="RU004504"/>
    </source>
</evidence>
<evidence type="ECO:0000256" key="2">
    <source>
        <dbReference type="ARBA" id="ARBA00022898"/>
    </source>
</evidence>
<accession>A0A3D9SNL9</accession>
<comment type="similarity">
    <text evidence="3">Belongs to the class-V pyridoxal-phosphate-dependent aminotransferase family.</text>
</comment>
<dbReference type="InterPro" id="IPR015422">
    <property type="entry name" value="PyrdxlP-dep_Trfase_small"/>
</dbReference>
<dbReference type="OrthoDB" id="9808002at2"/>
<dbReference type="PANTHER" id="PTHR43586">
    <property type="entry name" value="CYSTEINE DESULFURASE"/>
    <property type="match status" value="1"/>
</dbReference>
<dbReference type="InterPro" id="IPR000192">
    <property type="entry name" value="Aminotrans_V_dom"/>
</dbReference>
<dbReference type="InterPro" id="IPR015421">
    <property type="entry name" value="PyrdxlP-dep_Trfase_major"/>
</dbReference>
<evidence type="ECO:0000256" key="3">
    <source>
        <dbReference type="RuleBase" id="RU004075"/>
    </source>
</evidence>
<dbReference type="Gene3D" id="3.40.640.10">
    <property type="entry name" value="Type I PLP-dependent aspartate aminotransferase-like (Major domain)"/>
    <property type="match status" value="1"/>
</dbReference>
<evidence type="ECO:0000259" key="5">
    <source>
        <dbReference type="Pfam" id="PF00266"/>
    </source>
</evidence>
<sequence>MDLGRIRSETPGCRDVVHLNNAGSALPPAVVHDTVVRHLELEGRIGGYEAADDAADALTASYGALARLVGARDDEIAFTENATRAWDMAFHAIPFKEGDRILTTTSEYASNALGYLLAARRHGAVVEVVPDDDHGGIDLDALARMLDAGGVRLVAINHVPTHDGLVNPVAEVGRLSRRAGALFLVDACQSVGQLVVDVAEIGCDMLSATGRKFLRGPRGTGFLYVRREVTAELEPPFVDLRSADWTGPESYELRPDARRFENWERFVAGQLGLAAAASYALHLGMEAIEERATALADRLRAELAELPGVTVHDRGARKSAIVTFTHVTVAAPEIVARLAAGPRRINARVAEQTYRYDAGVKPPLRVRLSPHYYNTEEELDLAIAELRAILR</sequence>
<dbReference type="GO" id="GO:0016829">
    <property type="term" value="F:lyase activity"/>
    <property type="evidence" value="ECO:0007669"/>
    <property type="project" value="UniProtKB-KW"/>
</dbReference>
<proteinExistence type="inferred from homology"/>
<keyword evidence="6" id="KW-0456">Lyase</keyword>
<dbReference type="AlphaFoldDB" id="A0A3D9SNL9"/>
<evidence type="ECO:0000313" key="7">
    <source>
        <dbReference type="Proteomes" id="UP000256661"/>
    </source>
</evidence>
<comment type="cofactor">
    <cofactor evidence="1 4">
        <name>pyridoxal 5'-phosphate</name>
        <dbReference type="ChEBI" id="CHEBI:597326"/>
    </cofactor>
</comment>
<name>A0A3D9SNL9_9ACTN</name>
<dbReference type="PANTHER" id="PTHR43586:SF24">
    <property type="entry name" value="BLR4730 PROTEIN"/>
    <property type="match status" value="1"/>
</dbReference>
<dbReference type="PROSITE" id="PS00595">
    <property type="entry name" value="AA_TRANSFER_CLASS_5"/>
    <property type="match status" value="1"/>
</dbReference>